<dbReference type="InterPro" id="IPR021431">
    <property type="entry name" value="DUF3080"/>
</dbReference>
<sequence length="218" mass="25235">MNDIESPEIKSLLTEAISVKSRQLPTRYWNAIGGSDAWNKQLGLPVNMISIKNVVPDSNVTSAINAFADIPNATTGQLTITPWQETIEKQKMLGALFFSLDESRRWLTATTQQLRENDKKILCGRNINQTKAKYLRNIFDEFYVDQIQPYLASLDNMYQDISPSLRQIAEYSDTPSAFNDYQTAYFEGKHYQLYKKAVKDHVIYWRELFERCNMRIGQ</sequence>
<evidence type="ECO:0000313" key="2">
    <source>
        <dbReference type="Proteomes" id="UP000290287"/>
    </source>
</evidence>
<comment type="caution">
    <text evidence="1">The sequence shown here is derived from an EMBL/GenBank/DDBJ whole genome shotgun (WGS) entry which is preliminary data.</text>
</comment>
<name>A0A4Q0YLK7_9GAMM</name>
<accession>A0A4Q0YLK7</accession>
<dbReference type="AlphaFoldDB" id="A0A4Q0YLK7"/>
<proteinExistence type="predicted"/>
<reference evidence="1 2" key="1">
    <citation type="submission" date="2017-10" db="EMBL/GenBank/DDBJ databases">
        <title>Nyctiphanis sp. nov., isolated from the stomach of the euphausiid Nyctiphanes simplex (Hansen, 1911) in the Gulf of California.</title>
        <authorList>
            <person name="Gomez-Gil B."/>
            <person name="Aguilar-Mendez M."/>
            <person name="Lopez-Cortes A."/>
            <person name="Gomez-Gutierrez J."/>
            <person name="Roque A."/>
            <person name="Lang E."/>
            <person name="Gonzalez-Castillo A."/>
        </authorList>
    </citation>
    <scope>NUCLEOTIDE SEQUENCE [LARGE SCALE GENOMIC DNA]</scope>
    <source>
        <strain evidence="1 2">CAIM 600</strain>
    </source>
</reference>
<protein>
    <submittedName>
        <fullName evidence="1">Uncharacterized protein</fullName>
    </submittedName>
</protein>
<gene>
    <name evidence="1" type="ORF">CS022_20230</name>
</gene>
<dbReference type="EMBL" id="PEIB01000034">
    <property type="protein sequence ID" value="RXJ71672.1"/>
    <property type="molecule type" value="Genomic_DNA"/>
</dbReference>
<evidence type="ECO:0000313" key="1">
    <source>
        <dbReference type="EMBL" id="RXJ71672.1"/>
    </source>
</evidence>
<dbReference type="Proteomes" id="UP000290287">
    <property type="component" value="Unassembled WGS sequence"/>
</dbReference>
<dbReference type="Pfam" id="PF11279">
    <property type="entry name" value="DUF3080"/>
    <property type="match status" value="1"/>
</dbReference>
<organism evidence="1 2">
    <name type="scientific">Veronia nyctiphanis</name>
    <dbReference type="NCBI Taxonomy" id="1278244"/>
    <lineage>
        <taxon>Bacteria</taxon>
        <taxon>Pseudomonadati</taxon>
        <taxon>Pseudomonadota</taxon>
        <taxon>Gammaproteobacteria</taxon>
        <taxon>Vibrionales</taxon>
        <taxon>Vibrionaceae</taxon>
        <taxon>Veronia</taxon>
    </lineage>
</organism>
<dbReference type="OrthoDB" id="5760979at2"/>
<keyword evidence="2" id="KW-1185">Reference proteome</keyword>